<accession>A0A3N1XL61</accession>
<dbReference type="InterPro" id="IPR023214">
    <property type="entry name" value="HAD_sf"/>
</dbReference>
<organism evidence="1 2">
    <name type="scientific">Mobilisporobacter senegalensis</name>
    <dbReference type="NCBI Taxonomy" id="1329262"/>
    <lineage>
        <taxon>Bacteria</taxon>
        <taxon>Bacillati</taxon>
        <taxon>Bacillota</taxon>
        <taxon>Clostridia</taxon>
        <taxon>Lachnospirales</taxon>
        <taxon>Lachnospiraceae</taxon>
        <taxon>Mobilisporobacter</taxon>
    </lineage>
</organism>
<dbReference type="Gene3D" id="3.40.50.1000">
    <property type="entry name" value="HAD superfamily/HAD-like"/>
    <property type="match status" value="1"/>
</dbReference>
<dbReference type="SFLD" id="SFLDG01140">
    <property type="entry name" value="C2.B:_Phosphomannomutase_and_P"/>
    <property type="match status" value="1"/>
</dbReference>
<dbReference type="PANTHER" id="PTHR10000:SF55">
    <property type="entry name" value="5-AMINO-6-(5-PHOSPHO-D-RIBITYLAMINO)URACIL PHOSPHATASE YCSE"/>
    <property type="match status" value="1"/>
</dbReference>
<dbReference type="Proteomes" id="UP000273083">
    <property type="component" value="Unassembled WGS sequence"/>
</dbReference>
<reference evidence="1 2" key="1">
    <citation type="submission" date="2018-11" db="EMBL/GenBank/DDBJ databases">
        <title>Genomic Encyclopedia of Type Strains, Phase IV (KMG-IV): sequencing the most valuable type-strain genomes for metagenomic binning, comparative biology and taxonomic classification.</title>
        <authorList>
            <person name="Goeker M."/>
        </authorList>
    </citation>
    <scope>NUCLEOTIDE SEQUENCE [LARGE SCALE GENOMIC DNA]</scope>
    <source>
        <strain evidence="1 2">DSM 26537</strain>
    </source>
</reference>
<evidence type="ECO:0008006" key="3">
    <source>
        <dbReference type="Google" id="ProtNLM"/>
    </source>
</evidence>
<dbReference type="EMBL" id="RJVG01000006">
    <property type="protein sequence ID" value="ROR27440.1"/>
    <property type="molecule type" value="Genomic_DNA"/>
</dbReference>
<gene>
    <name evidence="1" type="ORF">EDD66_106137</name>
</gene>
<dbReference type="InterPro" id="IPR006379">
    <property type="entry name" value="HAD-SF_hydro_IIB"/>
</dbReference>
<keyword evidence="2" id="KW-1185">Reference proteome</keyword>
<sequence>MIKVIASDLDGTLLDDRHEITEDTLKAINLAKENGIRFIISTGRSFKNTMSVLKNHKIECDYILASGAEIRDPNTKIIKQVPMDQSVFEELYERIKKFNVGVHFCSDEYDYMIGTEEEVREHLIEQAMLFHMTGTREEIIRSVEFEEFCEKKKSIKDIKQLEKYQIYKIFISSANEQLVKDIDEAIADIPGIASASSFSNNLELTHIEAQKGIALKEYITDLGYSMDEVMVLGDSMNDYSMLSMDFGVTVAMKNAMEKVKEAAKYMTKSNRDNGVAYAIHKLLRGKIEELKVEKSVKG</sequence>
<dbReference type="NCBIfam" id="TIGR01484">
    <property type="entry name" value="HAD-SF-IIB"/>
    <property type="match status" value="1"/>
</dbReference>
<dbReference type="GO" id="GO:0016791">
    <property type="term" value="F:phosphatase activity"/>
    <property type="evidence" value="ECO:0007669"/>
    <property type="project" value="UniProtKB-ARBA"/>
</dbReference>
<dbReference type="SUPFAM" id="SSF56784">
    <property type="entry name" value="HAD-like"/>
    <property type="match status" value="1"/>
</dbReference>
<dbReference type="InterPro" id="IPR036412">
    <property type="entry name" value="HAD-like_sf"/>
</dbReference>
<comment type="caution">
    <text evidence="1">The sequence shown here is derived from an EMBL/GenBank/DDBJ whole genome shotgun (WGS) entry which is preliminary data.</text>
</comment>
<evidence type="ECO:0000313" key="1">
    <source>
        <dbReference type="EMBL" id="ROR27440.1"/>
    </source>
</evidence>
<dbReference type="GO" id="GO:0005829">
    <property type="term" value="C:cytosol"/>
    <property type="evidence" value="ECO:0007669"/>
    <property type="project" value="TreeGrafter"/>
</dbReference>
<dbReference type="PANTHER" id="PTHR10000">
    <property type="entry name" value="PHOSPHOSERINE PHOSPHATASE"/>
    <property type="match status" value="1"/>
</dbReference>
<proteinExistence type="predicted"/>
<dbReference type="Pfam" id="PF08282">
    <property type="entry name" value="Hydrolase_3"/>
    <property type="match status" value="1"/>
</dbReference>
<dbReference type="AlphaFoldDB" id="A0A3N1XL61"/>
<dbReference type="Gene3D" id="3.30.1240.10">
    <property type="match status" value="1"/>
</dbReference>
<protein>
    <recommendedName>
        <fullName evidence="3">Cof subfamily protein (Haloacid dehalogenase superfamily)/HAD superfamily hydrolase (TIGR01484 family)</fullName>
    </recommendedName>
</protein>
<evidence type="ECO:0000313" key="2">
    <source>
        <dbReference type="Proteomes" id="UP000273083"/>
    </source>
</evidence>
<dbReference type="GO" id="GO:0000287">
    <property type="term" value="F:magnesium ion binding"/>
    <property type="evidence" value="ECO:0007669"/>
    <property type="project" value="TreeGrafter"/>
</dbReference>
<dbReference type="NCBIfam" id="TIGR00099">
    <property type="entry name" value="Cof-subfamily"/>
    <property type="match status" value="1"/>
</dbReference>
<dbReference type="CDD" id="cd07516">
    <property type="entry name" value="HAD_Pase"/>
    <property type="match status" value="1"/>
</dbReference>
<dbReference type="OrthoDB" id="9781413at2"/>
<dbReference type="InterPro" id="IPR000150">
    <property type="entry name" value="Cof"/>
</dbReference>
<dbReference type="SFLD" id="SFLDS00003">
    <property type="entry name" value="Haloacid_Dehalogenase"/>
    <property type="match status" value="1"/>
</dbReference>
<name>A0A3N1XL61_9FIRM</name>
<dbReference type="RefSeq" id="WP_123609686.1">
    <property type="nucleotide sequence ID" value="NZ_RJVG01000006.1"/>
</dbReference>